<evidence type="ECO:0000256" key="5">
    <source>
        <dbReference type="ARBA" id="ARBA00023065"/>
    </source>
</evidence>
<feature type="transmembrane region" description="Helical" evidence="8">
    <location>
        <begin position="74"/>
        <end position="95"/>
    </location>
</feature>
<comment type="subcellular location">
    <subcellularLocation>
        <location evidence="8">Cell membrane</location>
        <topology evidence="8">Multi-pass membrane protein</topology>
    </subcellularLocation>
</comment>
<keyword evidence="5 8" id="KW-0406">Ion transport</keyword>
<keyword evidence="2 8" id="KW-1003">Cell membrane</keyword>
<evidence type="ECO:0000313" key="10">
    <source>
        <dbReference type="Proteomes" id="UP000633619"/>
    </source>
</evidence>
<protein>
    <recommendedName>
        <fullName evidence="8">Putative manganese efflux pump MntP</fullName>
    </recommendedName>
</protein>
<dbReference type="PANTHER" id="PTHR35529">
    <property type="entry name" value="MANGANESE EFFLUX PUMP MNTP-RELATED"/>
    <property type="match status" value="1"/>
</dbReference>
<gene>
    <name evidence="8" type="primary">mntP</name>
    <name evidence="9" type="ORF">I8U20_06460</name>
</gene>
<reference evidence="9 10" key="1">
    <citation type="submission" date="2020-12" db="EMBL/GenBank/DDBJ databases">
        <title>WGS of Thermoactinomyces spp.</title>
        <authorList>
            <person name="Cheng K."/>
        </authorList>
    </citation>
    <scope>NUCLEOTIDE SEQUENCE [LARGE SCALE GENOMIC DNA]</scope>
    <source>
        <strain evidence="10">CICC 10671\DSM 43846</strain>
    </source>
</reference>
<keyword evidence="10" id="KW-1185">Reference proteome</keyword>
<accession>A0A8I1ABN9</accession>
<evidence type="ECO:0000256" key="6">
    <source>
        <dbReference type="ARBA" id="ARBA00023136"/>
    </source>
</evidence>
<dbReference type="Proteomes" id="UP000633619">
    <property type="component" value="Unassembled WGS sequence"/>
</dbReference>
<dbReference type="GO" id="GO:0005384">
    <property type="term" value="F:manganese ion transmembrane transporter activity"/>
    <property type="evidence" value="ECO:0007669"/>
    <property type="project" value="UniProtKB-UniRule"/>
</dbReference>
<evidence type="ECO:0000256" key="4">
    <source>
        <dbReference type="ARBA" id="ARBA00022989"/>
    </source>
</evidence>
<feature type="transmembrane region" description="Helical" evidence="8">
    <location>
        <begin position="44"/>
        <end position="68"/>
    </location>
</feature>
<evidence type="ECO:0000256" key="1">
    <source>
        <dbReference type="ARBA" id="ARBA00022448"/>
    </source>
</evidence>
<dbReference type="HAMAP" id="MF_01521">
    <property type="entry name" value="MntP_pump"/>
    <property type="match status" value="1"/>
</dbReference>
<feature type="transmembrane region" description="Helical" evidence="8">
    <location>
        <begin position="137"/>
        <end position="158"/>
    </location>
</feature>
<dbReference type="EMBL" id="JAECVW010000003">
    <property type="protein sequence ID" value="MBH8594971.1"/>
    <property type="molecule type" value="Genomic_DNA"/>
</dbReference>
<dbReference type="InterPro" id="IPR003810">
    <property type="entry name" value="Mntp/YtaF"/>
</dbReference>
<evidence type="ECO:0000256" key="3">
    <source>
        <dbReference type="ARBA" id="ARBA00022692"/>
    </source>
</evidence>
<dbReference type="PANTHER" id="PTHR35529:SF1">
    <property type="entry name" value="MANGANESE EFFLUX PUMP MNTP-RELATED"/>
    <property type="match status" value="1"/>
</dbReference>
<sequence>MELTLIQWGQVMTLSMIAVALGMDAFSMGIGLGLKRIPGSQMTLISLSVGFFHIIMPLLGMGIGHFLSTLLKDIAVMLGGIMLCLLGLNMLYQVVKGDDSEELQVQSFWQTLILSLSVSMDSLSAGLSLGFFSTDMVLAVLLFGFAGLIMAGTGLMLGRIFGGWIGRYGEVIGGFILLFLGGKFLF</sequence>
<feature type="transmembrane region" description="Helical" evidence="8">
    <location>
        <begin position="107"/>
        <end position="131"/>
    </location>
</feature>
<keyword evidence="1 8" id="KW-0813">Transport</keyword>
<dbReference type="GO" id="GO:0005886">
    <property type="term" value="C:plasma membrane"/>
    <property type="evidence" value="ECO:0007669"/>
    <property type="project" value="UniProtKB-SubCell"/>
</dbReference>
<organism evidence="9 10">
    <name type="scientific">Thermoactinomyces intermedius</name>
    <dbReference type="NCBI Taxonomy" id="2024"/>
    <lineage>
        <taxon>Bacteria</taxon>
        <taxon>Bacillati</taxon>
        <taxon>Bacillota</taxon>
        <taxon>Bacilli</taxon>
        <taxon>Bacillales</taxon>
        <taxon>Thermoactinomycetaceae</taxon>
        <taxon>Thermoactinomyces</taxon>
    </lineage>
</organism>
<dbReference type="InterPro" id="IPR022929">
    <property type="entry name" value="Put_MntP"/>
</dbReference>
<evidence type="ECO:0000313" key="9">
    <source>
        <dbReference type="EMBL" id="MBH8594971.1"/>
    </source>
</evidence>
<keyword evidence="3 8" id="KW-0812">Transmembrane</keyword>
<keyword evidence="6 8" id="KW-0472">Membrane</keyword>
<dbReference type="Pfam" id="PF02659">
    <property type="entry name" value="Mntp"/>
    <property type="match status" value="1"/>
</dbReference>
<feature type="transmembrane region" description="Helical" evidence="8">
    <location>
        <begin position="12"/>
        <end position="32"/>
    </location>
</feature>
<comment type="function">
    <text evidence="8">Probably functions as a manganese efflux pump.</text>
</comment>
<proteinExistence type="inferred from homology"/>
<comment type="caution">
    <text evidence="9">The sequence shown here is derived from an EMBL/GenBank/DDBJ whole genome shotgun (WGS) entry which is preliminary data.</text>
</comment>
<evidence type="ECO:0000256" key="7">
    <source>
        <dbReference type="ARBA" id="ARBA00023211"/>
    </source>
</evidence>
<keyword evidence="4 8" id="KW-1133">Transmembrane helix</keyword>
<keyword evidence="7 8" id="KW-0464">Manganese</keyword>
<comment type="similarity">
    <text evidence="8">Belongs to the MntP (TC 9.B.29) family.</text>
</comment>
<evidence type="ECO:0000256" key="2">
    <source>
        <dbReference type="ARBA" id="ARBA00022475"/>
    </source>
</evidence>
<evidence type="ECO:0000256" key="8">
    <source>
        <dbReference type="HAMAP-Rule" id="MF_01521"/>
    </source>
</evidence>
<dbReference type="RefSeq" id="WP_181731301.1">
    <property type="nucleotide sequence ID" value="NZ_JACEIR010000002.1"/>
</dbReference>
<feature type="transmembrane region" description="Helical" evidence="8">
    <location>
        <begin position="165"/>
        <end position="185"/>
    </location>
</feature>
<name>A0A8I1ABN9_THEIN</name>
<dbReference type="AlphaFoldDB" id="A0A8I1ABN9"/>